<sequence>MKRYCFLLFCLCVAFAVSGNNPLRTAPYPQENDDVFLNPAPLLVPPSMRDGELLQFNLSRSKRFNGTDDMLSEPVCWGVFNAHRVLEKGTWYWRFRSVDKDGKKHPWSKVYRFTIGEDVPEFAAPPFDVFRKNLPVEWPRIYCFLEDGMEEARRNVRSHPEFWTMVDDARRALAMDFRTDTVPYKHVFAMSENCDNLHTAWRMLGRDLYIEKMMQNVRCLLPKDPTEQFVENDFNAGELVYLLACTYDVARDRFTAEERKRIETLILHVMRQYCNGRLMGRLENRFYDEHIWQFTVRRLMQGALVLYDKYPEAEEYLEYLYEAWTSRAPASGFNRDGSWHNGANYFSANAVSLMYLPSLLGYVTGVDFLQHPWYRNAGKGIAYTWLPGSLSDGFGDGHEKMNKKPLRIRSAFADFLARETGDPYAEWYSSLNDSYKEEFETRLYRMACGKPRAERAELPDSAPKAVWFRDCGEMVANSDLHDLKRNVSLSFRSSPFGSGNHTHSCQNAFNLHYGGEAVYHAAGHYMKFNDPHNLLSYRNTRAYNTVLVNGIGQPFTPEARGRIVRMMESDRMAYALGDASDAYCGVSDICLWKESFEKYGLEQSPENGFGDNPLTKYRRHILMLYPNIVIVYDELEASEEVRWDWLLHSPVKFDFDNGTFVTERPDKGFRSVGHIWGSVVPRLVQTDKYAASPSDKDAQRGEDFTPQWTMTAAFDSCRKCHVLAVMLVEADGMKAVDVKDEGGSLTLGDWKIEAELDAEKASRLSVRNLSNGSSFSYGEDPSGASVISDTVDGKLSVNKMTDQHILWMGKW</sequence>
<dbReference type="InterPro" id="IPR008929">
    <property type="entry name" value="Chondroitin_lyas"/>
</dbReference>
<evidence type="ECO:0000313" key="6">
    <source>
        <dbReference type="Proteomes" id="UP000784286"/>
    </source>
</evidence>
<dbReference type="SUPFAM" id="SSF48230">
    <property type="entry name" value="Chondroitin AC/alginate lyase"/>
    <property type="match status" value="1"/>
</dbReference>
<dbReference type="InterPro" id="IPR032518">
    <property type="entry name" value="HepII_N"/>
</dbReference>
<comment type="subcellular location">
    <subcellularLocation>
        <location evidence="1">Cell envelope</location>
    </subcellularLocation>
</comment>
<name>A0A948X1P6_9BACT</name>
<dbReference type="Pfam" id="PF07940">
    <property type="entry name" value="Hepar_II_III_C"/>
    <property type="match status" value="1"/>
</dbReference>
<dbReference type="InterPro" id="IPR013783">
    <property type="entry name" value="Ig-like_fold"/>
</dbReference>
<feature type="domain" description="Heparinase II/III-like C-terminal" evidence="3">
    <location>
        <begin position="464"/>
        <end position="672"/>
    </location>
</feature>
<dbReference type="AlphaFoldDB" id="A0A948X1P6"/>
<feature type="signal peptide" evidence="2">
    <location>
        <begin position="1"/>
        <end position="19"/>
    </location>
</feature>
<dbReference type="GO" id="GO:0030313">
    <property type="term" value="C:cell envelope"/>
    <property type="evidence" value="ECO:0007669"/>
    <property type="project" value="UniProtKB-SubCell"/>
</dbReference>
<gene>
    <name evidence="5" type="ORF">H9928_09110</name>
</gene>
<reference evidence="5" key="1">
    <citation type="journal article" date="2021" name="PeerJ">
        <title>Extensive microbial diversity within the chicken gut microbiome revealed by metagenomics and culture.</title>
        <authorList>
            <person name="Gilroy R."/>
            <person name="Ravi A."/>
            <person name="Getino M."/>
            <person name="Pursley I."/>
            <person name="Horton D.L."/>
            <person name="Alikhan N.F."/>
            <person name="Baker D."/>
            <person name="Gharbi K."/>
            <person name="Hall N."/>
            <person name="Watson M."/>
            <person name="Adriaenssens E.M."/>
            <person name="Foster-Nyarko E."/>
            <person name="Jarju S."/>
            <person name="Secka A."/>
            <person name="Antonio M."/>
            <person name="Oren A."/>
            <person name="Chaudhuri R.R."/>
            <person name="La Ragione R."/>
            <person name="Hildebrand F."/>
            <person name="Pallen M.J."/>
        </authorList>
    </citation>
    <scope>NUCLEOTIDE SEQUENCE</scope>
    <source>
        <strain evidence="5">8470</strain>
    </source>
</reference>
<evidence type="ECO:0000256" key="1">
    <source>
        <dbReference type="ARBA" id="ARBA00004196"/>
    </source>
</evidence>
<proteinExistence type="predicted"/>
<evidence type="ECO:0000259" key="3">
    <source>
        <dbReference type="Pfam" id="PF07940"/>
    </source>
</evidence>
<evidence type="ECO:0000259" key="4">
    <source>
        <dbReference type="Pfam" id="PF16332"/>
    </source>
</evidence>
<dbReference type="InterPro" id="IPR012480">
    <property type="entry name" value="Hepar_II_III_C"/>
</dbReference>
<dbReference type="Pfam" id="PF16332">
    <property type="entry name" value="DUF4962"/>
    <property type="match status" value="1"/>
</dbReference>
<dbReference type="Gene3D" id="2.60.40.10">
    <property type="entry name" value="Immunoglobulins"/>
    <property type="match status" value="1"/>
</dbReference>
<accession>A0A948X1P6</accession>
<evidence type="ECO:0000313" key="5">
    <source>
        <dbReference type="EMBL" id="MBU3856692.1"/>
    </source>
</evidence>
<evidence type="ECO:0000256" key="2">
    <source>
        <dbReference type="SAM" id="SignalP"/>
    </source>
</evidence>
<reference evidence="5" key="2">
    <citation type="submission" date="2021-04" db="EMBL/GenBank/DDBJ databases">
        <authorList>
            <person name="Gilroy R."/>
        </authorList>
    </citation>
    <scope>NUCLEOTIDE SEQUENCE</scope>
    <source>
        <strain evidence="5">8470</strain>
    </source>
</reference>
<dbReference type="Gene3D" id="1.50.10.100">
    <property type="entry name" value="Chondroitin AC/alginate lyase"/>
    <property type="match status" value="1"/>
</dbReference>
<dbReference type="GO" id="GO:0016829">
    <property type="term" value="F:lyase activity"/>
    <property type="evidence" value="ECO:0007669"/>
    <property type="project" value="InterPro"/>
</dbReference>
<protein>
    <submittedName>
        <fullName evidence="5">DUF4962 domain-containing protein</fullName>
    </submittedName>
</protein>
<feature type="chain" id="PRO_5037728178" evidence="2">
    <location>
        <begin position="20"/>
        <end position="811"/>
    </location>
</feature>
<feature type="domain" description="Heparinase II N-terminal" evidence="4">
    <location>
        <begin position="53"/>
        <end position="431"/>
    </location>
</feature>
<dbReference type="Proteomes" id="UP000784286">
    <property type="component" value="Unassembled WGS sequence"/>
</dbReference>
<dbReference type="EMBL" id="JAHLFJ010000080">
    <property type="protein sequence ID" value="MBU3856692.1"/>
    <property type="molecule type" value="Genomic_DNA"/>
</dbReference>
<comment type="caution">
    <text evidence="5">The sequence shown here is derived from an EMBL/GenBank/DDBJ whole genome shotgun (WGS) entry which is preliminary data.</text>
</comment>
<organism evidence="5 6">
    <name type="scientific">Candidatus Phocaeicola excrementipullorum</name>
    <dbReference type="NCBI Taxonomy" id="2838731"/>
    <lineage>
        <taxon>Bacteria</taxon>
        <taxon>Pseudomonadati</taxon>
        <taxon>Bacteroidota</taxon>
        <taxon>Bacteroidia</taxon>
        <taxon>Bacteroidales</taxon>
        <taxon>Bacteroidaceae</taxon>
        <taxon>Phocaeicola</taxon>
    </lineage>
</organism>
<dbReference type="Gene3D" id="2.70.98.70">
    <property type="match status" value="1"/>
</dbReference>
<keyword evidence="2" id="KW-0732">Signal</keyword>